<gene>
    <name evidence="1" type="ORF">HPB47_008406</name>
</gene>
<dbReference type="Proteomes" id="UP000805193">
    <property type="component" value="Unassembled WGS sequence"/>
</dbReference>
<feature type="non-terminal residue" evidence="1">
    <location>
        <position position="1"/>
    </location>
</feature>
<proteinExistence type="predicted"/>
<name>A0AC60P584_IXOPE</name>
<evidence type="ECO:0000313" key="1">
    <source>
        <dbReference type="EMBL" id="KAG0414462.1"/>
    </source>
</evidence>
<sequence length="1535" mass="168475">RTGGANSRYSPSCNYGSSSNATRSSAYSTSAPSYGSSGRYSGSGLAPSLNIYAPSYKTAGTTSGYGSDYGRGSRPSSGYGSGYGSDYGKSTGSGYISDYGRSGGGYASDYGNRNSGYGSDYNRSTTLRPVYGRQPSYQGGAGSSGGSYGTYRRPSNSGSGSVANVVKMFGGLARQSRDDSGKPPMGRTYSVRGREDSRPAFYRMPSREDARSTGFDRRTGEPMSPDAQEPKASAAPLTKSESKGGKGGLAPADFTSTSESESEEEDSDEDEPPQNEAPSRLDFATSRGTSPARSAGEGSCSAISNVDHVPKSPRTAAVGKRSLAQQVDTADLEASRARNNGAKRPTSFGSAIPRQRSNRTTPSPTSSVRSRSSASVSPTSSVTRIAVTTSPSSRIPVLNGSTVTKTSSPPRTTSLTSPSDSVVFRSRQEDEEETLQNKDFRKSVLNMNLSELELEEYLSRQREQRDRCSQQVDKELENQITTTTTESTSGEEQEVSLSKSSSARIGKSGSKSKLIDASLRPSGSRTIVSRSSSQNRLPKRVGSRDNILQGSQSNDRVYDRSRSASGADLLETTTTDDDEDISEARSRRVRRRRKGSRENVLDAAPTAVVQTPVKYDRQESSSSVASSSTSSSEPADSAEPGPSPVMEAPHVTVTTHTTSEGDDEEEDEDEEDEEEDEVASLAVTPVPSGGNVSPESTTLASVLSGAPADATEAEESSDQEEENEVEEQEDDDREENKALDLSDIYRPLHDHNTDASDEQIQESRGDNDVVEVAEEEKDETSSEGHLENDDESEGPKVCSEGDLEEDAESEEPEHEVISETLENKKIGYEDDESETKDSVRRTTELDEEPKDETTDETSAEEEEEDAGTESEVDETGAEIRIKQLHSQLSSFQLLQCPRSEYLKFQSLMLHRHKLQFSQLERSPFQRLHLQRFYRVKLRVSADTFLENYKKSREALSKSDSSGHVKSPSVLAAQRTLLATDTAQTTPSQKPPEPQKTSSAPAPLKESVTNRFQKPPEPSRTVIQVPPAPRRRPAPLVRTPDNRKSSPGLPPESERTKFNDLTKTSKKPVTKFIGSCKDIDSFLKYGDDEEPETFEQFEDEFEKGAVMPLPEPKRPSPGDRVKLFIGKFQDIDEMLGTPAALPVFPLSPSDRSPFEKSASNAHDSDSSGDSSLEEVKVSSVRVHESKQALRPRLDAYTEEIDSSAVRIREPKVMQGQITKRPTRKLDDCTLQLYKFSAADSDYGSYLDLESTIDEQSDDFEGFQDNDSSMPTAGVMASVWRTRQRYDASWAIRRMTYKDTLQCNARINSANKRQSVKAAKYPLEATVFLTRAGRVSAPQVVRRTPRWLGVPVPRRRGRLDGCHGITRTSRRRHGLPRTRPPDPVVTARRRIDPHRWKGRAKWRFGHNGSFGSTADDSGELSSGCRRLGFRLLPGSVLLSSEEVRFRRRLATFFFCRTVQRRSEGRWAAGAVLYRRLLGIGWGKNSWQRGERVGGASRQFGGSDGVTDGSSREQGGRPFEERPHFALKGMYFKDGPRI</sequence>
<keyword evidence="2" id="KW-1185">Reference proteome</keyword>
<comment type="caution">
    <text evidence="1">The sequence shown here is derived from an EMBL/GenBank/DDBJ whole genome shotgun (WGS) entry which is preliminary data.</text>
</comment>
<reference evidence="1 2" key="1">
    <citation type="journal article" date="2020" name="Cell">
        <title>Large-Scale Comparative Analyses of Tick Genomes Elucidate Their Genetic Diversity and Vector Capacities.</title>
        <authorList>
            <consortium name="Tick Genome and Microbiome Consortium (TIGMIC)"/>
            <person name="Jia N."/>
            <person name="Wang J."/>
            <person name="Shi W."/>
            <person name="Du L."/>
            <person name="Sun Y."/>
            <person name="Zhan W."/>
            <person name="Jiang J.F."/>
            <person name="Wang Q."/>
            <person name="Zhang B."/>
            <person name="Ji P."/>
            <person name="Bell-Sakyi L."/>
            <person name="Cui X.M."/>
            <person name="Yuan T.T."/>
            <person name="Jiang B.G."/>
            <person name="Yang W.F."/>
            <person name="Lam T.T."/>
            <person name="Chang Q.C."/>
            <person name="Ding S.J."/>
            <person name="Wang X.J."/>
            <person name="Zhu J.G."/>
            <person name="Ruan X.D."/>
            <person name="Zhao L."/>
            <person name="Wei J.T."/>
            <person name="Ye R.Z."/>
            <person name="Que T.C."/>
            <person name="Du C.H."/>
            <person name="Zhou Y.H."/>
            <person name="Cheng J.X."/>
            <person name="Dai P.F."/>
            <person name="Guo W.B."/>
            <person name="Han X.H."/>
            <person name="Huang E.J."/>
            <person name="Li L.F."/>
            <person name="Wei W."/>
            <person name="Gao Y.C."/>
            <person name="Liu J.Z."/>
            <person name="Shao H.Z."/>
            <person name="Wang X."/>
            <person name="Wang C.C."/>
            <person name="Yang T.C."/>
            <person name="Huo Q.B."/>
            <person name="Li W."/>
            <person name="Chen H.Y."/>
            <person name="Chen S.E."/>
            <person name="Zhou L.G."/>
            <person name="Ni X.B."/>
            <person name="Tian J.H."/>
            <person name="Sheng Y."/>
            <person name="Liu T."/>
            <person name="Pan Y.S."/>
            <person name="Xia L.Y."/>
            <person name="Li J."/>
            <person name="Zhao F."/>
            <person name="Cao W.C."/>
        </authorList>
    </citation>
    <scope>NUCLEOTIDE SEQUENCE [LARGE SCALE GENOMIC DNA]</scope>
    <source>
        <strain evidence="1">Iper-2018</strain>
    </source>
</reference>
<dbReference type="EMBL" id="JABSTQ010011178">
    <property type="protein sequence ID" value="KAG0414462.1"/>
    <property type="molecule type" value="Genomic_DNA"/>
</dbReference>
<protein>
    <submittedName>
        <fullName evidence="1">Uncharacterized protein</fullName>
    </submittedName>
</protein>
<accession>A0AC60P584</accession>
<evidence type="ECO:0000313" key="2">
    <source>
        <dbReference type="Proteomes" id="UP000805193"/>
    </source>
</evidence>
<organism evidence="1 2">
    <name type="scientific">Ixodes persulcatus</name>
    <name type="common">Taiga tick</name>
    <dbReference type="NCBI Taxonomy" id="34615"/>
    <lineage>
        <taxon>Eukaryota</taxon>
        <taxon>Metazoa</taxon>
        <taxon>Ecdysozoa</taxon>
        <taxon>Arthropoda</taxon>
        <taxon>Chelicerata</taxon>
        <taxon>Arachnida</taxon>
        <taxon>Acari</taxon>
        <taxon>Parasitiformes</taxon>
        <taxon>Ixodida</taxon>
        <taxon>Ixodoidea</taxon>
        <taxon>Ixodidae</taxon>
        <taxon>Ixodinae</taxon>
        <taxon>Ixodes</taxon>
    </lineage>
</organism>